<sequence>MPEMPGERTPRYVFGWTFTDEDQVELADKFGISKEDNTTGQRADMAFEMIVGMIPRSWRKVAAVGCMRDGRPIVAMCIYIGTNLSDDQIIQAQDEDFIGRVWRMLDTEIDPGWYPALS</sequence>
<dbReference type="InParanoid" id="A0A409W199"/>
<dbReference type="OrthoDB" id="3064502at2759"/>
<dbReference type="AlphaFoldDB" id="A0A409W199"/>
<keyword evidence="2" id="KW-1185">Reference proteome</keyword>
<evidence type="ECO:0000313" key="1">
    <source>
        <dbReference type="EMBL" id="PPQ72233.1"/>
    </source>
</evidence>
<protein>
    <submittedName>
        <fullName evidence="1">Uncharacterized protein</fullName>
    </submittedName>
</protein>
<accession>A0A409W199</accession>
<comment type="caution">
    <text evidence="1">The sequence shown here is derived from an EMBL/GenBank/DDBJ whole genome shotgun (WGS) entry which is preliminary data.</text>
</comment>
<organism evidence="1 2">
    <name type="scientific">Gymnopilus dilepis</name>
    <dbReference type="NCBI Taxonomy" id="231916"/>
    <lineage>
        <taxon>Eukaryota</taxon>
        <taxon>Fungi</taxon>
        <taxon>Dikarya</taxon>
        <taxon>Basidiomycota</taxon>
        <taxon>Agaricomycotina</taxon>
        <taxon>Agaricomycetes</taxon>
        <taxon>Agaricomycetidae</taxon>
        <taxon>Agaricales</taxon>
        <taxon>Agaricineae</taxon>
        <taxon>Hymenogastraceae</taxon>
        <taxon>Gymnopilus</taxon>
    </lineage>
</organism>
<gene>
    <name evidence="1" type="ORF">CVT26_006992</name>
</gene>
<evidence type="ECO:0000313" key="2">
    <source>
        <dbReference type="Proteomes" id="UP000284706"/>
    </source>
</evidence>
<name>A0A409W199_9AGAR</name>
<proteinExistence type="predicted"/>
<dbReference type="Proteomes" id="UP000284706">
    <property type="component" value="Unassembled WGS sequence"/>
</dbReference>
<dbReference type="EMBL" id="NHYE01005467">
    <property type="protein sequence ID" value="PPQ72233.1"/>
    <property type="molecule type" value="Genomic_DNA"/>
</dbReference>
<reference evidence="1 2" key="1">
    <citation type="journal article" date="2018" name="Evol. Lett.">
        <title>Horizontal gene cluster transfer increased hallucinogenic mushroom diversity.</title>
        <authorList>
            <person name="Reynolds H.T."/>
            <person name="Vijayakumar V."/>
            <person name="Gluck-Thaler E."/>
            <person name="Korotkin H.B."/>
            <person name="Matheny P.B."/>
            <person name="Slot J.C."/>
        </authorList>
    </citation>
    <scope>NUCLEOTIDE SEQUENCE [LARGE SCALE GENOMIC DNA]</scope>
    <source>
        <strain evidence="1 2">SRW20</strain>
    </source>
</reference>